<dbReference type="Proteomes" id="UP000076935">
    <property type="component" value="Unassembled WGS sequence"/>
</dbReference>
<feature type="domain" description="ABC transmembrane type-1" evidence="14">
    <location>
        <begin position="98"/>
        <end position="295"/>
    </location>
</feature>
<feature type="transmembrane region" description="Helical" evidence="13">
    <location>
        <begin position="96"/>
        <end position="126"/>
    </location>
</feature>
<keyword evidence="8" id="KW-0921">Nickel transport</keyword>
<comment type="caution">
    <text evidence="15">The sequence shown here is derived from an EMBL/GenBank/DDBJ whole genome shotgun (WGS) entry which is preliminary data.</text>
</comment>
<evidence type="ECO:0000256" key="3">
    <source>
        <dbReference type="ARBA" id="ARBA00022475"/>
    </source>
</evidence>
<feature type="transmembrane region" description="Helical" evidence="13">
    <location>
        <begin position="230"/>
        <end position="252"/>
    </location>
</feature>
<dbReference type="Gene3D" id="1.10.3720.10">
    <property type="entry name" value="MetI-like"/>
    <property type="match status" value="1"/>
</dbReference>
<evidence type="ECO:0000256" key="9">
    <source>
        <dbReference type="ARBA" id="ARBA00023136"/>
    </source>
</evidence>
<evidence type="ECO:0000256" key="10">
    <source>
        <dbReference type="ARBA" id="ARBA00024202"/>
    </source>
</evidence>
<dbReference type="SUPFAM" id="SSF161098">
    <property type="entry name" value="MetI-like"/>
    <property type="match status" value="1"/>
</dbReference>
<proteinExistence type="inferred from homology"/>
<sequence length="307" mass="34659">MFGFIIKRLVSMIPILVGVSLITFILIHLVPVEPAEAYLRLSNGVPTEEAIQEVREELGLDKPLYAQYVDWLYKAVQLDFGTSFVTKRPVWDEMMIYIPATVQLTVTAFILMLILSLPIGVFSALYKDKLFDQISRMFSYVGASMPGFWLGFLLIYFFSLQLNLFPTSGKGTLFHLVLPSLTLALAHISTYARLLRTSMLENFNQPFVFYARARGLRERTVIVKHVLKNALLPVITVAGMGFGYMLAGSVIVENVFAWPGIGRFFVSAVFNRDYPVIQCYVLFNTAIFVLVNMVVDIVCAALDPRIR</sequence>
<dbReference type="Pfam" id="PF00528">
    <property type="entry name" value="BPD_transp_1"/>
    <property type="match status" value="1"/>
</dbReference>
<accession>A0A177L3M1</accession>
<dbReference type="GO" id="GO:0005886">
    <property type="term" value="C:plasma membrane"/>
    <property type="evidence" value="ECO:0007669"/>
    <property type="project" value="UniProtKB-SubCell"/>
</dbReference>
<evidence type="ECO:0000256" key="1">
    <source>
        <dbReference type="ARBA" id="ARBA00004651"/>
    </source>
</evidence>
<keyword evidence="9 13" id="KW-0472">Membrane</keyword>
<gene>
    <name evidence="15" type="ORF">AWH49_17165</name>
</gene>
<keyword evidence="4" id="KW-0533">Nickel</keyword>
<keyword evidence="2 13" id="KW-0813">Transport</keyword>
<evidence type="ECO:0000259" key="14">
    <source>
        <dbReference type="PROSITE" id="PS50928"/>
    </source>
</evidence>
<evidence type="ECO:0000256" key="2">
    <source>
        <dbReference type="ARBA" id="ARBA00022448"/>
    </source>
</evidence>
<dbReference type="InterPro" id="IPR050045">
    <property type="entry name" value="Opp2B"/>
</dbReference>
<keyword evidence="6 13" id="KW-1133">Transmembrane helix</keyword>
<evidence type="ECO:0000256" key="8">
    <source>
        <dbReference type="ARBA" id="ARBA00023112"/>
    </source>
</evidence>
<evidence type="ECO:0000256" key="7">
    <source>
        <dbReference type="ARBA" id="ARBA00023065"/>
    </source>
</evidence>
<evidence type="ECO:0000256" key="11">
    <source>
        <dbReference type="ARBA" id="ARBA00038669"/>
    </source>
</evidence>
<dbReference type="NCBIfam" id="NF045470">
    <property type="entry name" value="Opp2B"/>
    <property type="match status" value="1"/>
</dbReference>
<comment type="subcellular location">
    <subcellularLocation>
        <location evidence="1 13">Cell membrane</location>
        <topology evidence="1 13">Multi-pass membrane protein</topology>
    </subcellularLocation>
</comment>
<keyword evidence="5 13" id="KW-0812">Transmembrane</keyword>
<keyword evidence="3" id="KW-1003">Cell membrane</keyword>
<dbReference type="InterPro" id="IPR000515">
    <property type="entry name" value="MetI-like"/>
</dbReference>
<feature type="transmembrane region" description="Helical" evidence="13">
    <location>
        <begin position="138"/>
        <end position="160"/>
    </location>
</feature>
<organism evidence="15 16">
    <name type="scientific">Domibacillus aminovorans</name>
    <dbReference type="NCBI Taxonomy" id="29332"/>
    <lineage>
        <taxon>Bacteria</taxon>
        <taxon>Bacillati</taxon>
        <taxon>Bacillota</taxon>
        <taxon>Bacilli</taxon>
        <taxon>Bacillales</taxon>
        <taxon>Bacillaceae</taxon>
        <taxon>Domibacillus</taxon>
    </lineage>
</organism>
<name>A0A177L3M1_9BACI</name>
<reference evidence="15 16" key="1">
    <citation type="submission" date="2016-01" db="EMBL/GenBank/DDBJ databases">
        <title>Investigation of taxonomic status of Bacillus aminovorans.</title>
        <authorList>
            <person name="Verma A."/>
            <person name="Pal Y."/>
            <person name="Krishnamurthi S."/>
        </authorList>
    </citation>
    <scope>NUCLEOTIDE SEQUENCE [LARGE SCALE GENOMIC DNA]</scope>
    <source>
        <strain evidence="15 16">DSM 1314</strain>
    </source>
</reference>
<keyword evidence="16" id="KW-1185">Reference proteome</keyword>
<dbReference type="PANTHER" id="PTHR43163:SF6">
    <property type="entry name" value="DIPEPTIDE TRANSPORT SYSTEM PERMEASE PROTEIN DPPB-RELATED"/>
    <property type="match status" value="1"/>
</dbReference>
<dbReference type="InterPro" id="IPR050036">
    <property type="entry name" value="CntB"/>
</dbReference>
<protein>
    <recommendedName>
        <fullName evidence="12">Nickel import system permease protein NikB</fullName>
    </recommendedName>
</protein>
<dbReference type="EMBL" id="LQWY01000043">
    <property type="protein sequence ID" value="OAH60289.1"/>
    <property type="molecule type" value="Genomic_DNA"/>
</dbReference>
<evidence type="ECO:0000256" key="6">
    <source>
        <dbReference type="ARBA" id="ARBA00022989"/>
    </source>
</evidence>
<evidence type="ECO:0000256" key="4">
    <source>
        <dbReference type="ARBA" id="ARBA00022596"/>
    </source>
</evidence>
<comment type="similarity">
    <text evidence="10">Belongs to the binding-protein-dependent transport system permease family. OppBC subfamily.</text>
</comment>
<feature type="transmembrane region" description="Helical" evidence="13">
    <location>
        <begin position="280"/>
        <end position="302"/>
    </location>
</feature>
<evidence type="ECO:0000256" key="12">
    <source>
        <dbReference type="ARBA" id="ARBA00044774"/>
    </source>
</evidence>
<dbReference type="InterPro" id="IPR045621">
    <property type="entry name" value="BPD_transp_1_N"/>
</dbReference>
<feature type="transmembrane region" description="Helical" evidence="13">
    <location>
        <begin position="12"/>
        <end position="30"/>
    </location>
</feature>
<evidence type="ECO:0000256" key="13">
    <source>
        <dbReference type="RuleBase" id="RU363032"/>
    </source>
</evidence>
<dbReference type="Pfam" id="PF19300">
    <property type="entry name" value="BPD_transp_1_N"/>
    <property type="match status" value="1"/>
</dbReference>
<dbReference type="RefSeq" id="WP_063966215.1">
    <property type="nucleotide sequence ID" value="NZ_JBCNAN010000053.1"/>
</dbReference>
<feature type="transmembrane region" description="Helical" evidence="13">
    <location>
        <begin position="172"/>
        <end position="192"/>
    </location>
</feature>
<dbReference type="STRING" id="29332.AWH48_02850"/>
<comment type="subunit">
    <text evidence="11">The complex is composed of two ATP-binding proteins (NikD and NikE), two transmembrane proteins (NikB and NikC) and a solute-binding protein (NikA).</text>
</comment>
<keyword evidence="7" id="KW-0406">Ion transport</keyword>
<dbReference type="GO" id="GO:0015099">
    <property type="term" value="F:nickel cation transmembrane transporter activity"/>
    <property type="evidence" value="ECO:0007669"/>
    <property type="project" value="InterPro"/>
</dbReference>
<evidence type="ECO:0000313" key="15">
    <source>
        <dbReference type="EMBL" id="OAH60289.1"/>
    </source>
</evidence>
<dbReference type="PROSITE" id="PS50928">
    <property type="entry name" value="ABC_TM1"/>
    <property type="match status" value="1"/>
</dbReference>
<dbReference type="AlphaFoldDB" id="A0A177L3M1"/>
<dbReference type="CDD" id="cd06261">
    <property type="entry name" value="TM_PBP2"/>
    <property type="match status" value="1"/>
</dbReference>
<dbReference type="PANTHER" id="PTHR43163">
    <property type="entry name" value="DIPEPTIDE TRANSPORT SYSTEM PERMEASE PROTEIN DPPB-RELATED"/>
    <property type="match status" value="1"/>
</dbReference>
<dbReference type="InterPro" id="IPR035906">
    <property type="entry name" value="MetI-like_sf"/>
</dbReference>
<dbReference type="NCBIfam" id="NF045469">
    <property type="entry name" value="Opp1B"/>
    <property type="match status" value="1"/>
</dbReference>
<evidence type="ECO:0000256" key="5">
    <source>
        <dbReference type="ARBA" id="ARBA00022692"/>
    </source>
</evidence>
<evidence type="ECO:0000313" key="16">
    <source>
        <dbReference type="Proteomes" id="UP000076935"/>
    </source>
</evidence>